<dbReference type="Proteomes" id="UP000265520">
    <property type="component" value="Unassembled WGS sequence"/>
</dbReference>
<organism evidence="1 2">
    <name type="scientific">Trifolium medium</name>
    <dbReference type="NCBI Taxonomy" id="97028"/>
    <lineage>
        <taxon>Eukaryota</taxon>
        <taxon>Viridiplantae</taxon>
        <taxon>Streptophyta</taxon>
        <taxon>Embryophyta</taxon>
        <taxon>Tracheophyta</taxon>
        <taxon>Spermatophyta</taxon>
        <taxon>Magnoliopsida</taxon>
        <taxon>eudicotyledons</taxon>
        <taxon>Gunneridae</taxon>
        <taxon>Pentapetalae</taxon>
        <taxon>rosids</taxon>
        <taxon>fabids</taxon>
        <taxon>Fabales</taxon>
        <taxon>Fabaceae</taxon>
        <taxon>Papilionoideae</taxon>
        <taxon>50 kb inversion clade</taxon>
        <taxon>NPAAA clade</taxon>
        <taxon>Hologalegina</taxon>
        <taxon>IRL clade</taxon>
        <taxon>Trifolieae</taxon>
        <taxon>Trifolium</taxon>
    </lineage>
</organism>
<keyword evidence="2" id="KW-1185">Reference proteome</keyword>
<protein>
    <submittedName>
        <fullName evidence="1">Uncharacterized protein</fullName>
    </submittedName>
</protein>
<evidence type="ECO:0000313" key="1">
    <source>
        <dbReference type="EMBL" id="MCI93170.1"/>
    </source>
</evidence>
<reference evidence="1 2" key="1">
    <citation type="journal article" date="2018" name="Front. Plant Sci.">
        <title>Red Clover (Trifolium pratense) and Zigzag Clover (T. medium) - A Picture of Genomic Similarities and Differences.</title>
        <authorList>
            <person name="Dluhosova J."/>
            <person name="Istvanek J."/>
            <person name="Nedelnik J."/>
            <person name="Repkova J."/>
        </authorList>
    </citation>
    <scope>NUCLEOTIDE SEQUENCE [LARGE SCALE GENOMIC DNA]</scope>
    <source>
        <strain evidence="2">cv. 10/8</strain>
        <tissue evidence="1">Leaf</tissue>
    </source>
</reference>
<evidence type="ECO:0000313" key="2">
    <source>
        <dbReference type="Proteomes" id="UP000265520"/>
    </source>
</evidence>
<sequence length="61" mass="6635">MDAATVVSEAIPHPAPQKKNEKGDIVAAVSFWDTLFNPVEFIEKHLDMVGDSSRFSATSSD</sequence>
<dbReference type="EMBL" id="LXQA011321458">
    <property type="protein sequence ID" value="MCI93170.1"/>
    <property type="molecule type" value="Genomic_DNA"/>
</dbReference>
<accession>A0A392W3D5</accession>
<name>A0A392W3D5_9FABA</name>
<dbReference type="AlphaFoldDB" id="A0A392W3D5"/>
<feature type="non-terminal residue" evidence="1">
    <location>
        <position position="61"/>
    </location>
</feature>
<comment type="caution">
    <text evidence="1">The sequence shown here is derived from an EMBL/GenBank/DDBJ whole genome shotgun (WGS) entry which is preliminary data.</text>
</comment>
<proteinExistence type="predicted"/>